<dbReference type="VEuPathDB" id="CryptoDB:Cvel_16550"/>
<feature type="compositionally biased region" description="Polar residues" evidence="2">
    <location>
        <begin position="660"/>
        <end position="669"/>
    </location>
</feature>
<feature type="region of interest" description="Disordered" evidence="2">
    <location>
        <begin position="225"/>
        <end position="772"/>
    </location>
</feature>
<name>A0A0G4FE11_9ALVE</name>
<evidence type="ECO:0000256" key="1">
    <source>
        <dbReference type="SAM" id="Coils"/>
    </source>
</evidence>
<feature type="coiled-coil region" evidence="1">
    <location>
        <begin position="10"/>
        <end position="37"/>
    </location>
</feature>
<evidence type="ECO:0000313" key="3">
    <source>
        <dbReference type="EMBL" id="CEM11443.1"/>
    </source>
</evidence>
<feature type="compositionally biased region" description="Basic and acidic residues" evidence="2">
    <location>
        <begin position="670"/>
        <end position="683"/>
    </location>
</feature>
<feature type="compositionally biased region" description="Basic residues" evidence="2">
    <location>
        <begin position="428"/>
        <end position="437"/>
    </location>
</feature>
<dbReference type="AlphaFoldDB" id="A0A0G4FE11"/>
<gene>
    <name evidence="3" type="ORF">Cvel_16550</name>
</gene>
<feature type="compositionally biased region" description="Acidic residues" evidence="2">
    <location>
        <begin position="558"/>
        <end position="567"/>
    </location>
</feature>
<feature type="compositionally biased region" description="Low complexity" evidence="2">
    <location>
        <begin position="708"/>
        <end position="733"/>
    </location>
</feature>
<feature type="compositionally biased region" description="Basic and acidic residues" evidence="2">
    <location>
        <begin position="478"/>
        <end position="557"/>
    </location>
</feature>
<proteinExistence type="predicted"/>
<sequence>TYELFRKYKDAVLETQLKRMQTKMESLQEKVDFYEKYFNRHKAFMMGLSSHASGEFHDGEGDADPWEARREEKGETHGHTGIPANLLPQIWKNRERTEGLMKEIGRLRHRVFELEGTVRGDGHAEGGWTLARSFSGPLLPGVASEQLKKTEDPPPLPSFGRGREDENDGGKERQDSFASSDEGAQGVAAVSAAVHEDDCWDAVEKETRESTIAHLARAASRDPGLLVRATSGGPGLLKVPSGAAGGRPRRHSVASSVLSGDSEEEIPAADPSNPQQTEVSDDLPDLLNLSSRRQSRRETDEENPERGKREGWEEGTVRTDAEETAFTFAGDEKRERRTRKKSRKRDHEKEKRDKDLEEDRSTYPLETPDGTAASLPWASETSPADSRRAPPNVHPRSAGAEVDTAGGPVWPGQEEEACDGPPGMDRRGKGRRGRRRSSAAGQEEEEGKGVSVSPPMAIPEGEEETGAQTEVPLGSPGREGERNREREKRRERGRTRGSERERETDGGAGTDREREREKAREKEREQERQRERDRDRDRAGRIAEKRASKRLPDREGQEDWPEAEEDRDNGTQSLRDAKRLPPGVSVQATAPSERLGQRRKEKDAEKDEEEEEVWKASRGGDASFPPQEAGRHRRRSSCGEIHQSVHFSQTTRHAPREAHVSSQFNQTAKSARERDGPGREAAARARGRRASQDQTSHSLLPTMPGPSPAASTGAPPGVSQRAAGSQRGSQRGSPGSGHRDGRGPGKRESDGLWQKQSQPLAQREEADDWGDP</sequence>
<feature type="compositionally biased region" description="Basic and acidic residues" evidence="2">
    <location>
        <begin position="296"/>
        <end position="321"/>
    </location>
</feature>
<feature type="compositionally biased region" description="Basic and acidic residues" evidence="2">
    <location>
        <begin position="161"/>
        <end position="175"/>
    </location>
</feature>
<feature type="compositionally biased region" description="Basic and acidic residues" evidence="2">
    <location>
        <begin position="737"/>
        <end position="750"/>
    </location>
</feature>
<feature type="compositionally biased region" description="Basic and acidic residues" evidence="2">
    <location>
        <begin position="345"/>
        <end position="361"/>
    </location>
</feature>
<feature type="compositionally biased region" description="Basic and acidic residues" evidence="2">
    <location>
        <begin position="595"/>
        <end position="605"/>
    </location>
</feature>
<feature type="non-terminal residue" evidence="3">
    <location>
        <position position="1"/>
    </location>
</feature>
<evidence type="ECO:0000256" key="2">
    <source>
        <dbReference type="SAM" id="MobiDB-lite"/>
    </source>
</evidence>
<feature type="region of interest" description="Disordered" evidence="2">
    <location>
        <begin position="144"/>
        <end position="190"/>
    </location>
</feature>
<feature type="compositionally biased region" description="Basic and acidic residues" evidence="2">
    <location>
        <begin position="55"/>
        <end position="78"/>
    </location>
</feature>
<reference evidence="3" key="1">
    <citation type="submission" date="2014-11" db="EMBL/GenBank/DDBJ databases">
        <authorList>
            <person name="Otto D Thomas"/>
            <person name="Naeem Raeece"/>
        </authorList>
    </citation>
    <scope>NUCLEOTIDE SEQUENCE</scope>
</reference>
<dbReference type="EMBL" id="CDMZ01000307">
    <property type="protein sequence ID" value="CEM11443.1"/>
    <property type="molecule type" value="Genomic_DNA"/>
</dbReference>
<protein>
    <submittedName>
        <fullName evidence="3">Uncharacterized protein</fullName>
    </submittedName>
</protein>
<keyword evidence="1" id="KW-0175">Coiled coil</keyword>
<accession>A0A0G4FE11</accession>
<feature type="region of interest" description="Disordered" evidence="2">
    <location>
        <begin position="55"/>
        <end position="83"/>
    </location>
</feature>
<organism evidence="3">
    <name type="scientific">Chromera velia CCMP2878</name>
    <dbReference type="NCBI Taxonomy" id="1169474"/>
    <lineage>
        <taxon>Eukaryota</taxon>
        <taxon>Sar</taxon>
        <taxon>Alveolata</taxon>
        <taxon>Colpodellida</taxon>
        <taxon>Chromeraceae</taxon>
        <taxon>Chromera</taxon>
    </lineage>
</organism>